<name>A0A087BNQ1_9BIFI</name>
<dbReference type="EMBL" id="JGZD01000009">
    <property type="protein sequence ID" value="KFI72651.1"/>
    <property type="molecule type" value="Genomic_DNA"/>
</dbReference>
<evidence type="ECO:0000313" key="1">
    <source>
        <dbReference type="EMBL" id="KFI72651.1"/>
    </source>
</evidence>
<dbReference type="RefSeq" id="WP_022860674.1">
    <property type="nucleotide sequence ID" value="NZ_JGZD01000009.1"/>
</dbReference>
<dbReference type="GO" id="GO:0005829">
    <property type="term" value="C:cytosol"/>
    <property type="evidence" value="ECO:0007669"/>
    <property type="project" value="TreeGrafter"/>
</dbReference>
<dbReference type="Gene3D" id="3.40.50.1000">
    <property type="entry name" value="HAD superfamily/HAD-like"/>
    <property type="match status" value="1"/>
</dbReference>
<dbReference type="GO" id="GO:0000287">
    <property type="term" value="F:magnesium ion binding"/>
    <property type="evidence" value="ECO:0007669"/>
    <property type="project" value="TreeGrafter"/>
</dbReference>
<dbReference type="STRING" id="1693.BMIN_0549"/>
<dbReference type="PANTHER" id="PTHR10000:SF8">
    <property type="entry name" value="HAD SUPERFAMILY HYDROLASE-LIKE, TYPE 3"/>
    <property type="match status" value="1"/>
</dbReference>
<dbReference type="PANTHER" id="PTHR10000">
    <property type="entry name" value="PHOSPHOSERINE PHOSPHATASE"/>
    <property type="match status" value="1"/>
</dbReference>
<dbReference type="GO" id="GO:0016791">
    <property type="term" value="F:phosphatase activity"/>
    <property type="evidence" value="ECO:0007669"/>
    <property type="project" value="TreeGrafter"/>
</dbReference>
<reference evidence="1 2" key="1">
    <citation type="submission" date="2014-03" db="EMBL/GenBank/DDBJ databases">
        <title>Genomics of Bifidobacteria.</title>
        <authorList>
            <person name="Ventura M."/>
            <person name="Milani C."/>
            <person name="Lugli G.A."/>
        </authorList>
    </citation>
    <scope>NUCLEOTIDE SEQUENCE [LARGE SCALE GENOMIC DNA]</scope>
    <source>
        <strain evidence="1 2">LMG 11592</strain>
    </source>
</reference>
<comment type="caution">
    <text evidence="1">The sequence shown here is derived from an EMBL/GenBank/DDBJ whole genome shotgun (WGS) entry which is preliminary data.</text>
</comment>
<dbReference type="eggNOG" id="COG0561">
    <property type="taxonomic scope" value="Bacteria"/>
</dbReference>
<accession>A0A087BNQ1</accession>
<proteinExistence type="predicted"/>
<dbReference type="Gene3D" id="3.30.1240.10">
    <property type="match status" value="1"/>
</dbReference>
<dbReference type="AlphaFoldDB" id="A0A087BNQ1"/>
<dbReference type="Pfam" id="PF08282">
    <property type="entry name" value="Hydrolase_3"/>
    <property type="match status" value="1"/>
</dbReference>
<gene>
    <name evidence="1" type="ORF">BMIN_0549</name>
</gene>
<protein>
    <submittedName>
        <fullName evidence="1">DNA polymerase III subunit beta</fullName>
    </submittedName>
</protein>
<dbReference type="Proteomes" id="UP000029014">
    <property type="component" value="Unassembled WGS sequence"/>
</dbReference>
<sequence>MVVADLDGTLLHDAPTFEERFITRDSVEAVRRLKDHGVLFAVSTARPVSTGYSLVELLRPDACVYLNGALIDLSPRDSTSELLISGATPADGHVISVGFPSTRGCEVCRMLLDEIPDLRIGLVMNDVRYTNFDMSVYWKTQIFRYTDFTDVPEGSADKIIIFPEQRHITRLRSLIPPDFSVGISEGTMWMLMNPRANKADSFRTLCRHFSVEQNDTAAFGDDLIDIAMLRAAGCGVAVANAAPSVLTAADDVCPSNNDDGVAWWITPRFD</sequence>
<evidence type="ECO:0000313" key="2">
    <source>
        <dbReference type="Proteomes" id="UP000029014"/>
    </source>
</evidence>
<organism evidence="1 2">
    <name type="scientific">Bifidobacterium minimum</name>
    <dbReference type="NCBI Taxonomy" id="1693"/>
    <lineage>
        <taxon>Bacteria</taxon>
        <taxon>Bacillati</taxon>
        <taxon>Actinomycetota</taxon>
        <taxon>Actinomycetes</taxon>
        <taxon>Bifidobacteriales</taxon>
        <taxon>Bifidobacteriaceae</taxon>
        <taxon>Bifidobacterium</taxon>
    </lineage>
</organism>
<keyword evidence="2" id="KW-1185">Reference proteome</keyword>
<dbReference type="InterPro" id="IPR023214">
    <property type="entry name" value="HAD_sf"/>
</dbReference>
<dbReference type="InterPro" id="IPR036412">
    <property type="entry name" value="HAD-like_sf"/>
</dbReference>
<dbReference type="SUPFAM" id="SSF56784">
    <property type="entry name" value="HAD-like"/>
    <property type="match status" value="1"/>
</dbReference>